<evidence type="ECO:0000313" key="11">
    <source>
        <dbReference type="Proteomes" id="UP000662914"/>
    </source>
</evidence>
<dbReference type="Proteomes" id="UP000662914">
    <property type="component" value="Chromosome"/>
</dbReference>
<keyword evidence="2 6" id="KW-0349">Heme</keyword>
<evidence type="ECO:0000256" key="8">
    <source>
        <dbReference type="SAM" id="Phobius"/>
    </source>
</evidence>
<name>A0A809S7D1_9PROT</name>
<evidence type="ECO:0000256" key="4">
    <source>
        <dbReference type="ARBA" id="ARBA00022982"/>
    </source>
</evidence>
<evidence type="ECO:0000259" key="9">
    <source>
        <dbReference type="PROSITE" id="PS51007"/>
    </source>
</evidence>
<keyword evidence="8" id="KW-1133">Transmembrane helix</keyword>
<evidence type="ECO:0000256" key="5">
    <source>
        <dbReference type="ARBA" id="ARBA00023004"/>
    </source>
</evidence>
<dbReference type="AlphaFoldDB" id="A0A809S7D1"/>
<feature type="compositionally biased region" description="Low complexity" evidence="7">
    <location>
        <begin position="180"/>
        <end position="196"/>
    </location>
</feature>
<gene>
    <name evidence="10" type="ORF">DSYM_29000</name>
</gene>
<reference evidence="10" key="1">
    <citation type="journal article" name="DNA Res.">
        <title>The physiological potential of anammox bacteria as revealed by their core genome structure.</title>
        <authorList>
            <person name="Okubo T."/>
            <person name="Toyoda A."/>
            <person name="Fukuhara K."/>
            <person name="Uchiyama I."/>
            <person name="Harigaya Y."/>
            <person name="Kuroiwa M."/>
            <person name="Suzuki T."/>
            <person name="Murakami Y."/>
            <person name="Suwa Y."/>
            <person name="Takami H."/>
        </authorList>
    </citation>
    <scope>NUCLEOTIDE SEQUENCE</scope>
    <source>
        <strain evidence="10">317325-3</strain>
    </source>
</reference>
<evidence type="ECO:0000256" key="2">
    <source>
        <dbReference type="ARBA" id="ARBA00022617"/>
    </source>
</evidence>
<keyword evidence="8" id="KW-0812">Transmembrane</keyword>
<keyword evidence="5 6" id="KW-0408">Iron</keyword>
<dbReference type="PANTHER" id="PTHR40942">
    <property type="match status" value="1"/>
</dbReference>
<dbReference type="EMBL" id="AP021857">
    <property type="protein sequence ID" value="BBO22201.1"/>
    <property type="molecule type" value="Genomic_DNA"/>
</dbReference>
<evidence type="ECO:0000313" key="10">
    <source>
        <dbReference type="EMBL" id="BBO22201.1"/>
    </source>
</evidence>
<dbReference type="InterPro" id="IPR009056">
    <property type="entry name" value="Cyt_c-like_dom"/>
</dbReference>
<dbReference type="GO" id="GO:0020037">
    <property type="term" value="F:heme binding"/>
    <property type="evidence" value="ECO:0007669"/>
    <property type="project" value="InterPro"/>
</dbReference>
<dbReference type="PANTHER" id="PTHR40942:SF4">
    <property type="entry name" value="CYTOCHROME C5"/>
    <property type="match status" value="1"/>
</dbReference>
<dbReference type="SUPFAM" id="SSF46626">
    <property type="entry name" value="Cytochrome c"/>
    <property type="match status" value="2"/>
</dbReference>
<dbReference type="PRINTS" id="PR00607">
    <property type="entry name" value="CYTCHROMECIE"/>
</dbReference>
<proteinExistence type="predicted"/>
<organism evidence="10 11">
    <name type="scientific">Candidatus Desulfobacillus denitrificans</name>
    <dbReference type="NCBI Taxonomy" id="2608985"/>
    <lineage>
        <taxon>Bacteria</taxon>
        <taxon>Pseudomonadati</taxon>
        <taxon>Pseudomonadota</taxon>
        <taxon>Betaproteobacteria</taxon>
        <taxon>Candidatus Desulfobacillus</taxon>
    </lineage>
</organism>
<dbReference type="GO" id="GO:0009055">
    <property type="term" value="F:electron transfer activity"/>
    <property type="evidence" value="ECO:0007669"/>
    <property type="project" value="InterPro"/>
</dbReference>
<evidence type="ECO:0000256" key="3">
    <source>
        <dbReference type="ARBA" id="ARBA00022723"/>
    </source>
</evidence>
<dbReference type="InterPro" id="IPR036909">
    <property type="entry name" value="Cyt_c-like_dom_sf"/>
</dbReference>
<dbReference type="Gene3D" id="1.10.760.10">
    <property type="entry name" value="Cytochrome c-like domain"/>
    <property type="match status" value="2"/>
</dbReference>
<dbReference type="KEGG" id="ddz:DSYM_29000"/>
<feature type="domain" description="Cytochrome c" evidence="9">
    <location>
        <begin position="196"/>
        <end position="276"/>
    </location>
</feature>
<keyword evidence="3 6" id="KW-0479">Metal-binding</keyword>
<feature type="transmembrane region" description="Helical" evidence="8">
    <location>
        <begin position="16"/>
        <end position="36"/>
    </location>
</feature>
<feature type="region of interest" description="Disordered" evidence="7">
    <location>
        <begin position="180"/>
        <end position="199"/>
    </location>
</feature>
<feature type="domain" description="Cytochrome c" evidence="9">
    <location>
        <begin position="73"/>
        <end position="152"/>
    </location>
</feature>
<dbReference type="InterPro" id="IPR002323">
    <property type="entry name" value="Cyt_CIE"/>
</dbReference>
<sequence>MAEQNEQCGGLCASPALIAIALAAAIVLPVGGYFVAKLLGGKPADDLGEEAVLRRIQPMAQIALAASSGAGGGAPKSSEEIYKSVCSACHDAGVAGAPKLGDKAAWAPRYAVGLEKLAASGIHGKGAMPPKGGADIPDADFARVVAWLANKAGAGFKEPAAPKSAAPAPATASAAPAPAVASTPAAPAPAAATPAADTGKGKKVYDSACVACHASGVAGAPKFGDKAAWAPRLATGLDALTASAIKGKGAMPPKGGNASIPDADIRAAVEYMTAAAK</sequence>
<dbReference type="PROSITE" id="PS51007">
    <property type="entry name" value="CYTC"/>
    <property type="match status" value="2"/>
</dbReference>
<keyword evidence="8" id="KW-0472">Membrane</keyword>
<evidence type="ECO:0000256" key="7">
    <source>
        <dbReference type="SAM" id="MobiDB-lite"/>
    </source>
</evidence>
<evidence type="ECO:0000256" key="6">
    <source>
        <dbReference type="PROSITE-ProRule" id="PRU00433"/>
    </source>
</evidence>
<keyword evidence="1" id="KW-0813">Transport</keyword>
<keyword evidence="4" id="KW-0249">Electron transport</keyword>
<protein>
    <submittedName>
        <fullName evidence="10">Cytochrome c5 family protein</fullName>
    </submittedName>
</protein>
<evidence type="ECO:0000256" key="1">
    <source>
        <dbReference type="ARBA" id="ARBA00022448"/>
    </source>
</evidence>
<dbReference type="GO" id="GO:0005506">
    <property type="term" value="F:iron ion binding"/>
    <property type="evidence" value="ECO:0007669"/>
    <property type="project" value="InterPro"/>
</dbReference>
<dbReference type="Pfam" id="PF13442">
    <property type="entry name" value="Cytochrome_CBB3"/>
    <property type="match status" value="2"/>
</dbReference>
<accession>A0A809S7D1</accession>